<dbReference type="Gene3D" id="1.10.150.690">
    <property type="entry name" value="DUF2063"/>
    <property type="match status" value="1"/>
</dbReference>
<evidence type="ECO:0000313" key="3">
    <source>
        <dbReference type="Proteomes" id="UP000437748"/>
    </source>
</evidence>
<proteinExistence type="predicted"/>
<evidence type="ECO:0000313" key="2">
    <source>
        <dbReference type="EMBL" id="KAB8039808.1"/>
    </source>
</evidence>
<organism evidence="2 3">
    <name type="scientific">Silvanigrella paludirubra</name>
    <dbReference type="NCBI Taxonomy" id="2499159"/>
    <lineage>
        <taxon>Bacteria</taxon>
        <taxon>Pseudomonadati</taxon>
        <taxon>Bdellovibrionota</taxon>
        <taxon>Oligoflexia</taxon>
        <taxon>Silvanigrellales</taxon>
        <taxon>Silvanigrellaceae</taxon>
        <taxon>Silvanigrella</taxon>
    </lineage>
</organism>
<accession>A0A6N6VZA0</accession>
<sequence>MKNLSFKILQQQFADYLKTGANEIENVILDQLPISVFERLLVYRTAYNQRIYSSLKEDFPKIYEILNEDNFNKLVEEYRIKYPSTYWSLGEFSKNLPDFIAESNWGKEIKYMEDLAKLEWIKCLCFLAKNSDYFNFSSIALVPSEKQNKIILKLDSSVIFFESPWALHKKSIKKSISNKINYYIIYRNNGIINVECILKKDWNILQKISQGLNIEEIVEKTQVCNEKQISKCFSNWVKKGIISHFIYRGE</sequence>
<reference evidence="2 3" key="1">
    <citation type="submission" date="2019-10" db="EMBL/GenBank/DDBJ databases">
        <title>New species of Slilvanegrellaceae.</title>
        <authorList>
            <person name="Pitt A."/>
            <person name="Hahn M.W."/>
        </authorList>
    </citation>
    <scope>NUCLEOTIDE SEQUENCE [LARGE SCALE GENOMIC DNA]</scope>
    <source>
        <strain evidence="2 3">SP-Ram-0.45-NSY-1</strain>
    </source>
</reference>
<dbReference type="EMBL" id="WFLM01000002">
    <property type="protein sequence ID" value="KAB8039808.1"/>
    <property type="molecule type" value="Genomic_DNA"/>
</dbReference>
<dbReference type="AlphaFoldDB" id="A0A6N6VZA0"/>
<gene>
    <name evidence="2" type="ORF">GCL60_05970</name>
</gene>
<feature type="domain" description="Putative DNA-binding" evidence="1">
    <location>
        <begin position="9"/>
        <end position="100"/>
    </location>
</feature>
<name>A0A6N6VZA0_9BACT</name>
<dbReference type="OrthoDB" id="4146344at2"/>
<dbReference type="InterPro" id="IPR044922">
    <property type="entry name" value="DUF2063_N_sf"/>
</dbReference>
<dbReference type="Proteomes" id="UP000437748">
    <property type="component" value="Unassembled WGS sequence"/>
</dbReference>
<dbReference type="RefSeq" id="WP_153419320.1">
    <property type="nucleotide sequence ID" value="NZ_WFLM01000002.1"/>
</dbReference>
<dbReference type="InterPro" id="IPR018640">
    <property type="entry name" value="DUF2063"/>
</dbReference>
<dbReference type="Pfam" id="PF09836">
    <property type="entry name" value="DUF2063"/>
    <property type="match status" value="1"/>
</dbReference>
<comment type="caution">
    <text evidence="2">The sequence shown here is derived from an EMBL/GenBank/DDBJ whole genome shotgun (WGS) entry which is preliminary data.</text>
</comment>
<protein>
    <recommendedName>
        <fullName evidence="1">Putative DNA-binding domain-containing protein</fullName>
    </recommendedName>
</protein>
<keyword evidence="3" id="KW-1185">Reference proteome</keyword>
<evidence type="ECO:0000259" key="1">
    <source>
        <dbReference type="Pfam" id="PF09836"/>
    </source>
</evidence>